<keyword evidence="4" id="KW-0378">Hydrolase</keyword>
<feature type="compositionally biased region" description="Low complexity" evidence="1">
    <location>
        <begin position="73"/>
        <end position="85"/>
    </location>
</feature>
<keyword evidence="2" id="KW-0732">Signal</keyword>
<dbReference type="InterPro" id="IPR052179">
    <property type="entry name" value="DD-CPase-like"/>
</dbReference>
<reference evidence="4 5" key="1">
    <citation type="submission" date="2018-05" db="EMBL/GenBank/DDBJ databases">
        <title>Genomic Encyclopedia of Type Strains, Phase IV (KMG-IV): sequencing the most valuable type-strain genomes for metagenomic binning, comparative biology and taxonomic classification.</title>
        <authorList>
            <person name="Goeker M."/>
        </authorList>
    </citation>
    <scope>NUCLEOTIDE SEQUENCE [LARGE SCALE GENOMIC DNA]</scope>
    <source>
        <strain evidence="4 5">DSM 18773</strain>
    </source>
</reference>
<dbReference type="Pfam" id="PF02557">
    <property type="entry name" value="VanY"/>
    <property type="match status" value="1"/>
</dbReference>
<sequence>MPIHRWKKTATLMLACTCTLLVGCNTAPIQGAADKPNVTIPAKPDTNTAQTPNTDTQAQAQQPTPAPAPAPKPQQNQQPATQTPQSDKPQGYPHDPATTPDSITVLVNKESPALPDGYKPADLENDPNLPFIFSGYDEKRLLRKPAADALEKLFAAAKKDGIYLAGVSGFRSYQLQKSLFDSYVKQQGEAEARRYSAVPGHSEHQTGLAIDVSGSSGACAAENCFGDTPEAKWIAQHAPEYGYIIRYPKGKEAITGYAYEPWHIRFVGVDLAQEVTQKGLTLEEYFAKQ</sequence>
<feature type="region of interest" description="Disordered" evidence="1">
    <location>
        <begin position="32"/>
        <end position="102"/>
    </location>
</feature>
<evidence type="ECO:0000256" key="2">
    <source>
        <dbReference type="SAM" id="SignalP"/>
    </source>
</evidence>
<dbReference type="SUPFAM" id="SSF55166">
    <property type="entry name" value="Hedgehog/DD-peptidase"/>
    <property type="match status" value="1"/>
</dbReference>
<dbReference type="RefSeq" id="WP_245884410.1">
    <property type="nucleotide sequence ID" value="NZ_QGGL01000004.1"/>
</dbReference>
<evidence type="ECO:0000256" key="1">
    <source>
        <dbReference type="SAM" id="MobiDB-lite"/>
    </source>
</evidence>
<feature type="domain" description="D-alanyl-D-alanine carboxypeptidase-like core" evidence="3">
    <location>
        <begin position="140"/>
        <end position="268"/>
    </location>
</feature>
<accession>A0A316DCN0</accession>
<comment type="caution">
    <text evidence="4">The sequence shown here is derived from an EMBL/GenBank/DDBJ whole genome shotgun (WGS) entry which is preliminary data.</text>
</comment>
<dbReference type="GO" id="GO:0004180">
    <property type="term" value="F:carboxypeptidase activity"/>
    <property type="evidence" value="ECO:0007669"/>
    <property type="project" value="UniProtKB-KW"/>
</dbReference>
<keyword evidence="4" id="KW-0645">Protease</keyword>
<dbReference type="InterPro" id="IPR058193">
    <property type="entry name" value="VanY/YodJ_core_dom"/>
</dbReference>
<feature type="chain" id="PRO_5038376032" evidence="2">
    <location>
        <begin position="24"/>
        <end position="289"/>
    </location>
</feature>
<dbReference type="PROSITE" id="PS51257">
    <property type="entry name" value="PROKAR_LIPOPROTEIN"/>
    <property type="match status" value="1"/>
</dbReference>
<gene>
    <name evidence="4" type="ORF">C7459_104157</name>
</gene>
<proteinExistence type="predicted"/>
<keyword evidence="4" id="KW-0121">Carboxypeptidase</keyword>
<dbReference type="EMBL" id="QGGL01000004">
    <property type="protein sequence ID" value="PWK14953.1"/>
    <property type="molecule type" value="Genomic_DNA"/>
</dbReference>
<feature type="compositionally biased region" description="Low complexity" evidence="1">
    <location>
        <begin position="44"/>
        <end position="63"/>
    </location>
</feature>
<dbReference type="PANTHER" id="PTHR34385">
    <property type="entry name" value="D-ALANYL-D-ALANINE CARBOXYPEPTIDASE"/>
    <property type="match status" value="1"/>
</dbReference>
<dbReference type="InterPro" id="IPR003709">
    <property type="entry name" value="VanY-like_core_dom"/>
</dbReference>
<evidence type="ECO:0000313" key="5">
    <source>
        <dbReference type="Proteomes" id="UP000245634"/>
    </source>
</evidence>
<name>A0A316DCN0_9BACL</name>
<dbReference type="InterPro" id="IPR009045">
    <property type="entry name" value="Zn_M74/Hedgehog-like"/>
</dbReference>
<dbReference type="Gene3D" id="3.30.1380.10">
    <property type="match status" value="1"/>
</dbReference>
<protein>
    <submittedName>
        <fullName evidence="4">D-Ala-D-Ala carboxypeptidase</fullName>
    </submittedName>
</protein>
<dbReference type="PANTHER" id="PTHR34385:SF1">
    <property type="entry name" value="PEPTIDOGLYCAN L-ALANYL-D-GLUTAMATE ENDOPEPTIDASE CWLK"/>
    <property type="match status" value="1"/>
</dbReference>
<evidence type="ECO:0000313" key="4">
    <source>
        <dbReference type="EMBL" id="PWK14953.1"/>
    </source>
</evidence>
<evidence type="ECO:0000259" key="3">
    <source>
        <dbReference type="Pfam" id="PF02557"/>
    </source>
</evidence>
<dbReference type="GO" id="GO:0006508">
    <property type="term" value="P:proteolysis"/>
    <property type="evidence" value="ECO:0007669"/>
    <property type="project" value="InterPro"/>
</dbReference>
<keyword evidence="5" id="KW-1185">Reference proteome</keyword>
<feature type="signal peptide" evidence="2">
    <location>
        <begin position="1"/>
        <end position="23"/>
    </location>
</feature>
<dbReference type="CDD" id="cd14852">
    <property type="entry name" value="LD-carboxypeptidase"/>
    <property type="match status" value="1"/>
</dbReference>
<dbReference type="Proteomes" id="UP000245634">
    <property type="component" value="Unassembled WGS sequence"/>
</dbReference>
<dbReference type="AlphaFoldDB" id="A0A316DCN0"/>
<organism evidence="4 5">
    <name type="scientific">Tumebacillus permanentifrigoris</name>
    <dbReference type="NCBI Taxonomy" id="378543"/>
    <lineage>
        <taxon>Bacteria</taxon>
        <taxon>Bacillati</taxon>
        <taxon>Bacillota</taxon>
        <taxon>Bacilli</taxon>
        <taxon>Bacillales</taxon>
        <taxon>Alicyclobacillaceae</taxon>
        <taxon>Tumebacillus</taxon>
    </lineage>
</organism>